<sequence>MEIGKTFNFLLQKMFLYEIRGLSLLPHLRVGCIWTDPTPFLQARGGGSIAKALSNYLCP</sequence>
<protein>
    <submittedName>
        <fullName evidence="1">Uncharacterized protein</fullName>
    </submittedName>
</protein>
<reference evidence="2" key="1">
    <citation type="journal article" date="2017" name="Front. Plant Sci.">
        <title>Climate Clever Clovers: New Paradigm to Reduce the Environmental Footprint of Ruminants by Breeding Low Methanogenic Forages Utilizing Haplotype Variation.</title>
        <authorList>
            <person name="Kaur P."/>
            <person name="Appels R."/>
            <person name="Bayer P.E."/>
            <person name="Keeble-Gagnere G."/>
            <person name="Wang J."/>
            <person name="Hirakawa H."/>
            <person name="Shirasawa K."/>
            <person name="Vercoe P."/>
            <person name="Stefanova K."/>
            <person name="Durmic Z."/>
            <person name="Nichols P."/>
            <person name="Revell C."/>
            <person name="Isobe S.N."/>
            <person name="Edwards D."/>
            <person name="Erskine W."/>
        </authorList>
    </citation>
    <scope>NUCLEOTIDE SEQUENCE [LARGE SCALE GENOMIC DNA]</scope>
    <source>
        <strain evidence="2">cv. Daliak</strain>
    </source>
</reference>
<accession>A0A2Z6PAI6</accession>
<dbReference type="Proteomes" id="UP000242715">
    <property type="component" value="Unassembled WGS sequence"/>
</dbReference>
<proteinExistence type="predicted"/>
<keyword evidence="2" id="KW-1185">Reference proteome</keyword>
<evidence type="ECO:0000313" key="2">
    <source>
        <dbReference type="Proteomes" id="UP000242715"/>
    </source>
</evidence>
<dbReference type="AlphaFoldDB" id="A0A2Z6PAI6"/>
<dbReference type="EMBL" id="DF974174">
    <property type="protein sequence ID" value="GAU46072.1"/>
    <property type="molecule type" value="Genomic_DNA"/>
</dbReference>
<gene>
    <name evidence="1" type="ORF">TSUD_180080</name>
</gene>
<name>A0A2Z6PAI6_TRISU</name>
<organism evidence="1 2">
    <name type="scientific">Trifolium subterraneum</name>
    <name type="common">Subterranean clover</name>
    <dbReference type="NCBI Taxonomy" id="3900"/>
    <lineage>
        <taxon>Eukaryota</taxon>
        <taxon>Viridiplantae</taxon>
        <taxon>Streptophyta</taxon>
        <taxon>Embryophyta</taxon>
        <taxon>Tracheophyta</taxon>
        <taxon>Spermatophyta</taxon>
        <taxon>Magnoliopsida</taxon>
        <taxon>eudicotyledons</taxon>
        <taxon>Gunneridae</taxon>
        <taxon>Pentapetalae</taxon>
        <taxon>rosids</taxon>
        <taxon>fabids</taxon>
        <taxon>Fabales</taxon>
        <taxon>Fabaceae</taxon>
        <taxon>Papilionoideae</taxon>
        <taxon>50 kb inversion clade</taxon>
        <taxon>NPAAA clade</taxon>
        <taxon>Hologalegina</taxon>
        <taxon>IRL clade</taxon>
        <taxon>Trifolieae</taxon>
        <taxon>Trifolium</taxon>
    </lineage>
</organism>
<evidence type="ECO:0000313" key="1">
    <source>
        <dbReference type="EMBL" id="GAU46072.1"/>
    </source>
</evidence>